<protein>
    <submittedName>
        <fullName evidence="1">Uncharacterized protein</fullName>
    </submittedName>
</protein>
<evidence type="ECO:0000313" key="2">
    <source>
        <dbReference type="Proteomes" id="UP000828048"/>
    </source>
</evidence>
<name>A0ACB7YM01_9ERIC</name>
<evidence type="ECO:0000313" key="1">
    <source>
        <dbReference type="EMBL" id="KAH7854662.1"/>
    </source>
</evidence>
<reference evidence="1 2" key="1">
    <citation type="journal article" date="2021" name="Hortic Res">
        <title>High-quality reference genome and annotation aids understanding of berry development for evergreen blueberry (Vaccinium darrowii).</title>
        <authorList>
            <person name="Yu J."/>
            <person name="Hulse-Kemp A.M."/>
            <person name="Babiker E."/>
            <person name="Staton M."/>
        </authorList>
    </citation>
    <scope>NUCLEOTIDE SEQUENCE [LARGE SCALE GENOMIC DNA]</scope>
    <source>
        <strain evidence="2">cv. NJ 8807/NJ 8810</strain>
        <tissue evidence="1">Young leaf</tissue>
    </source>
</reference>
<dbReference type="Proteomes" id="UP000828048">
    <property type="component" value="Chromosome 11"/>
</dbReference>
<organism evidence="1 2">
    <name type="scientific">Vaccinium darrowii</name>
    <dbReference type="NCBI Taxonomy" id="229202"/>
    <lineage>
        <taxon>Eukaryota</taxon>
        <taxon>Viridiplantae</taxon>
        <taxon>Streptophyta</taxon>
        <taxon>Embryophyta</taxon>
        <taxon>Tracheophyta</taxon>
        <taxon>Spermatophyta</taxon>
        <taxon>Magnoliopsida</taxon>
        <taxon>eudicotyledons</taxon>
        <taxon>Gunneridae</taxon>
        <taxon>Pentapetalae</taxon>
        <taxon>asterids</taxon>
        <taxon>Ericales</taxon>
        <taxon>Ericaceae</taxon>
        <taxon>Vaccinioideae</taxon>
        <taxon>Vaccinieae</taxon>
        <taxon>Vaccinium</taxon>
    </lineage>
</organism>
<comment type="caution">
    <text evidence="1">The sequence shown here is derived from an EMBL/GenBank/DDBJ whole genome shotgun (WGS) entry which is preliminary data.</text>
</comment>
<sequence length="302" mass="34214">MEREYSSHSLSSRGGSGMGSRYAMEMGFYMTPFAAIIFIAALVTVGVLLISLLVALAVMLQSCENRCAGVLDLSKSNDNYSYCKIFSLHAELNRVDVNDFPEICKITAVYYVKEGQYLRDLNLTIGMAEDYFNKVKPLEDGLDLVLMDIDDFFPSRTHYADPLQSRFSRLGCEDCLREAENLKYKYILKLYTKLKAGGWPLVLFSRKPENQRNATVEHLTSAGYGAWSSLVLRLGEELHMDSSEYLLRLRNTLQNQGFRITAVISSQMDALTGPHPGKRMFKLPSPIYHNAHHYNLISHLPQ</sequence>
<keyword evidence="2" id="KW-1185">Reference proteome</keyword>
<gene>
    <name evidence="1" type="ORF">Vadar_016571</name>
</gene>
<proteinExistence type="predicted"/>
<dbReference type="EMBL" id="CM037161">
    <property type="protein sequence ID" value="KAH7854662.1"/>
    <property type="molecule type" value="Genomic_DNA"/>
</dbReference>
<accession>A0ACB7YM01</accession>